<evidence type="ECO:0000259" key="1">
    <source>
        <dbReference type="Pfam" id="PF07883"/>
    </source>
</evidence>
<dbReference type="Pfam" id="PF07883">
    <property type="entry name" value="Cupin_2"/>
    <property type="match status" value="1"/>
</dbReference>
<dbReference type="InterPro" id="IPR011051">
    <property type="entry name" value="RmlC_Cupin_sf"/>
</dbReference>
<dbReference type="STRING" id="48727.SAMN05192555_11263"/>
<protein>
    <submittedName>
        <fullName evidence="2">Cupin domain-containing protein</fullName>
    </submittedName>
</protein>
<dbReference type="OrthoDB" id="9800684at2"/>
<dbReference type="InterPro" id="IPR013096">
    <property type="entry name" value="Cupin_2"/>
</dbReference>
<gene>
    <name evidence="2" type="ORF">SAMN05192555_11263</name>
</gene>
<dbReference type="AlphaFoldDB" id="A0A1G9SKE9"/>
<name>A0A1G9SKE9_9GAMM</name>
<proteinExistence type="predicted"/>
<organism evidence="2 3">
    <name type="scientific">Franzmannia pantelleriensis</name>
    <dbReference type="NCBI Taxonomy" id="48727"/>
    <lineage>
        <taxon>Bacteria</taxon>
        <taxon>Pseudomonadati</taxon>
        <taxon>Pseudomonadota</taxon>
        <taxon>Gammaproteobacteria</taxon>
        <taxon>Oceanospirillales</taxon>
        <taxon>Halomonadaceae</taxon>
        <taxon>Franzmannia</taxon>
    </lineage>
</organism>
<reference evidence="3" key="1">
    <citation type="submission" date="2016-10" db="EMBL/GenBank/DDBJ databases">
        <authorList>
            <person name="Varghese N."/>
            <person name="Submissions S."/>
        </authorList>
    </citation>
    <scope>NUCLEOTIDE SEQUENCE [LARGE SCALE GENOMIC DNA]</scope>
    <source>
        <strain evidence="3">AAP</strain>
    </source>
</reference>
<evidence type="ECO:0000313" key="2">
    <source>
        <dbReference type="EMBL" id="SDM35891.1"/>
    </source>
</evidence>
<feature type="domain" description="Cupin type-2" evidence="1">
    <location>
        <begin position="21"/>
        <end position="91"/>
    </location>
</feature>
<sequence>MTRPQASSQEQINNDQVIVTRWDFPPGAETGWHRHAHDYVIVPIHDGVMLLETSDGHREVTLQAGVCYNRLEGTEHNVINNSETPFSFVEVELK</sequence>
<dbReference type="CDD" id="cd06982">
    <property type="entry name" value="cupin_BauB-like"/>
    <property type="match status" value="1"/>
</dbReference>
<dbReference type="SUPFAM" id="SSF51182">
    <property type="entry name" value="RmlC-like cupins"/>
    <property type="match status" value="1"/>
</dbReference>
<dbReference type="InterPro" id="IPR014710">
    <property type="entry name" value="RmlC-like_jellyroll"/>
</dbReference>
<dbReference type="EMBL" id="FNGH01000012">
    <property type="protein sequence ID" value="SDM35891.1"/>
    <property type="molecule type" value="Genomic_DNA"/>
</dbReference>
<accession>A0A1G9SKE9</accession>
<dbReference type="Proteomes" id="UP000199107">
    <property type="component" value="Unassembled WGS sequence"/>
</dbReference>
<dbReference type="Gene3D" id="2.60.120.10">
    <property type="entry name" value="Jelly Rolls"/>
    <property type="match status" value="1"/>
</dbReference>
<keyword evidence="3" id="KW-1185">Reference proteome</keyword>
<evidence type="ECO:0000313" key="3">
    <source>
        <dbReference type="Proteomes" id="UP000199107"/>
    </source>
</evidence>